<evidence type="ECO:0000256" key="1">
    <source>
        <dbReference type="ARBA" id="ARBA00005417"/>
    </source>
</evidence>
<dbReference type="STRING" id="588602.SAMN04487991_3040"/>
<dbReference type="InterPro" id="IPR003439">
    <property type="entry name" value="ABC_transporter-like_ATP-bd"/>
</dbReference>
<protein>
    <submittedName>
        <fullName evidence="6">NitT/TauT family transport system ATP-binding protein</fullName>
    </submittedName>
</protein>
<dbReference type="GO" id="GO:0005524">
    <property type="term" value="F:ATP binding"/>
    <property type="evidence" value="ECO:0007669"/>
    <property type="project" value="UniProtKB-KW"/>
</dbReference>
<evidence type="ECO:0000313" key="6">
    <source>
        <dbReference type="EMBL" id="SFJ81958.1"/>
    </source>
</evidence>
<dbReference type="PROSITE" id="PS00211">
    <property type="entry name" value="ABC_TRANSPORTER_1"/>
    <property type="match status" value="1"/>
</dbReference>
<dbReference type="InterPro" id="IPR003593">
    <property type="entry name" value="AAA+_ATPase"/>
</dbReference>
<dbReference type="Gene3D" id="3.40.50.300">
    <property type="entry name" value="P-loop containing nucleotide triphosphate hydrolases"/>
    <property type="match status" value="1"/>
</dbReference>
<dbReference type="Pfam" id="PF00005">
    <property type="entry name" value="ABC_tran"/>
    <property type="match status" value="1"/>
</dbReference>
<dbReference type="Proteomes" id="UP000199630">
    <property type="component" value="Unassembled WGS sequence"/>
</dbReference>
<dbReference type="PANTHER" id="PTHR42788:SF19">
    <property type="entry name" value="ALIPHATIC SULFONATES IMPORT ATP-BINDING PROTEIN SSUB 2"/>
    <property type="match status" value="1"/>
</dbReference>
<keyword evidence="2" id="KW-0813">Transport</keyword>
<dbReference type="RefSeq" id="WP_090061556.1">
    <property type="nucleotide sequence ID" value="NZ_FORH01000006.1"/>
</dbReference>
<sequence>MTAIGHIALHPPLDKATETLRESRLLSLRLERARYGRATVLGPLAFDILPRETVAITGPSGVGKSTLLRVIAGLHRDFTGTVQRPGRMAVVFQDPTLLPWRTARDNITLVTRCTNDAAQQWLAAVGLSERAEHFPTQLSLGQQRRLALARAFATEPELLLMDEPFVSLDAELADEMMTLFEELRARTRVTTLLVTHSDHEATRLAARQLRLAGQPARLQ</sequence>
<organism evidence="6 7">
    <name type="scientific">Celeribacter neptunius</name>
    <dbReference type="NCBI Taxonomy" id="588602"/>
    <lineage>
        <taxon>Bacteria</taxon>
        <taxon>Pseudomonadati</taxon>
        <taxon>Pseudomonadota</taxon>
        <taxon>Alphaproteobacteria</taxon>
        <taxon>Rhodobacterales</taxon>
        <taxon>Roseobacteraceae</taxon>
        <taxon>Celeribacter</taxon>
    </lineage>
</organism>
<dbReference type="InterPro" id="IPR027417">
    <property type="entry name" value="P-loop_NTPase"/>
</dbReference>
<keyword evidence="4 6" id="KW-0067">ATP-binding</keyword>
<evidence type="ECO:0000256" key="2">
    <source>
        <dbReference type="ARBA" id="ARBA00022448"/>
    </source>
</evidence>
<evidence type="ECO:0000313" key="7">
    <source>
        <dbReference type="Proteomes" id="UP000199630"/>
    </source>
</evidence>
<evidence type="ECO:0000259" key="5">
    <source>
        <dbReference type="PROSITE" id="PS50893"/>
    </source>
</evidence>
<dbReference type="GO" id="GO:0016887">
    <property type="term" value="F:ATP hydrolysis activity"/>
    <property type="evidence" value="ECO:0007669"/>
    <property type="project" value="InterPro"/>
</dbReference>
<dbReference type="SUPFAM" id="SSF52540">
    <property type="entry name" value="P-loop containing nucleoside triphosphate hydrolases"/>
    <property type="match status" value="1"/>
</dbReference>
<feature type="domain" description="ABC transporter" evidence="5">
    <location>
        <begin position="20"/>
        <end position="218"/>
    </location>
</feature>
<name>A0A1I3UEL4_9RHOB</name>
<dbReference type="InterPro" id="IPR017871">
    <property type="entry name" value="ABC_transporter-like_CS"/>
</dbReference>
<dbReference type="AlphaFoldDB" id="A0A1I3UEL4"/>
<accession>A0A1I3UEL4</accession>
<reference evidence="7" key="1">
    <citation type="submission" date="2016-10" db="EMBL/GenBank/DDBJ databases">
        <authorList>
            <person name="Varghese N."/>
            <person name="Submissions S."/>
        </authorList>
    </citation>
    <scope>NUCLEOTIDE SEQUENCE [LARGE SCALE GENOMIC DNA]</scope>
    <source>
        <strain evidence="7">DSM 26471</strain>
    </source>
</reference>
<proteinExistence type="inferred from homology"/>
<dbReference type="InterPro" id="IPR050166">
    <property type="entry name" value="ABC_transporter_ATP-bind"/>
</dbReference>
<dbReference type="OrthoDB" id="9802264at2"/>
<dbReference type="SMART" id="SM00382">
    <property type="entry name" value="AAA"/>
    <property type="match status" value="1"/>
</dbReference>
<keyword evidence="3" id="KW-0547">Nucleotide-binding</keyword>
<gene>
    <name evidence="6" type="ORF">SAMN04487991_3040</name>
</gene>
<comment type="similarity">
    <text evidence="1">Belongs to the ABC transporter superfamily.</text>
</comment>
<dbReference type="PANTHER" id="PTHR42788">
    <property type="entry name" value="TAURINE IMPORT ATP-BINDING PROTEIN-RELATED"/>
    <property type="match status" value="1"/>
</dbReference>
<evidence type="ECO:0000256" key="4">
    <source>
        <dbReference type="ARBA" id="ARBA00022840"/>
    </source>
</evidence>
<evidence type="ECO:0000256" key="3">
    <source>
        <dbReference type="ARBA" id="ARBA00022741"/>
    </source>
</evidence>
<keyword evidence="7" id="KW-1185">Reference proteome</keyword>
<dbReference type="PROSITE" id="PS50893">
    <property type="entry name" value="ABC_TRANSPORTER_2"/>
    <property type="match status" value="1"/>
</dbReference>
<dbReference type="EMBL" id="FORH01000006">
    <property type="protein sequence ID" value="SFJ81958.1"/>
    <property type="molecule type" value="Genomic_DNA"/>
</dbReference>